<dbReference type="AlphaFoldDB" id="A0A7X0AZ63"/>
<dbReference type="CDD" id="cd03139">
    <property type="entry name" value="GATase1_PfpI_2"/>
    <property type="match status" value="1"/>
</dbReference>
<dbReference type="PANTHER" id="PTHR43130:SF2">
    <property type="entry name" value="DJ-1_PFPI DOMAIN-CONTAINING PROTEIN"/>
    <property type="match status" value="1"/>
</dbReference>
<proteinExistence type="predicted"/>
<dbReference type="PANTHER" id="PTHR43130">
    <property type="entry name" value="ARAC-FAMILY TRANSCRIPTIONAL REGULATOR"/>
    <property type="match status" value="1"/>
</dbReference>
<feature type="domain" description="DJ-1/PfpI" evidence="1">
    <location>
        <begin position="11"/>
        <end position="167"/>
    </location>
</feature>
<comment type="caution">
    <text evidence="2">The sequence shown here is derived from an EMBL/GenBank/DDBJ whole genome shotgun (WGS) entry which is preliminary data.</text>
</comment>
<organism evidence="2 3">
    <name type="scientific">Nitrospirillum iridis</name>
    <dbReference type="NCBI Taxonomy" id="765888"/>
    <lineage>
        <taxon>Bacteria</taxon>
        <taxon>Pseudomonadati</taxon>
        <taxon>Pseudomonadota</taxon>
        <taxon>Alphaproteobacteria</taxon>
        <taxon>Rhodospirillales</taxon>
        <taxon>Azospirillaceae</taxon>
        <taxon>Nitrospirillum</taxon>
    </lineage>
</organism>
<gene>
    <name evidence="2" type="ORF">FHS74_002601</name>
</gene>
<evidence type="ECO:0000313" key="2">
    <source>
        <dbReference type="EMBL" id="MBB6252041.1"/>
    </source>
</evidence>
<dbReference type="Pfam" id="PF01965">
    <property type="entry name" value="DJ-1_PfpI"/>
    <property type="match status" value="1"/>
</dbReference>
<dbReference type="RefSeq" id="WP_246463097.1">
    <property type="nucleotide sequence ID" value="NZ_JACIIZ010000006.1"/>
</dbReference>
<protein>
    <submittedName>
        <fullName evidence="2">Transcriptional regulator GlxA family with amidase domain</fullName>
    </submittedName>
</protein>
<evidence type="ECO:0000313" key="3">
    <source>
        <dbReference type="Proteomes" id="UP000539175"/>
    </source>
</evidence>
<dbReference type="GO" id="GO:0006355">
    <property type="term" value="P:regulation of DNA-templated transcription"/>
    <property type="evidence" value="ECO:0007669"/>
    <property type="project" value="TreeGrafter"/>
</dbReference>
<dbReference type="InterPro" id="IPR002818">
    <property type="entry name" value="DJ-1/PfpI"/>
</dbReference>
<dbReference type="Proteomes" id="UP000539175">
    <property type="component" value="Unassembled WGS sequence"/>
</dbReference>
<accession>A0A7X0AZ63</accession>
<reference evidence="2 3" key="1">
    <citation type="submission" date="2020-08" db="EMBL/GenBank/DDBJ databases">
        <title>Genomic Encyclopedia of Type Strains, Phase IV (KMG-IV): sequencing the most valuable type-strain genomes for metagenomic binning, comparative biology and taxonomic classification.</title>
        <authorList>
            <person name="Goeker M."/>
        </authorList>
    </citation>
    <scope>NUCLEOTIDE SEQUENCE [LARGE SCALE GENOMIC DNA]</scope>
    <source>
        <strain evidence="2 3">DSM 22198</strain>
    </source>
</reference>
<name>A0A7X0AZ63_9PROT</name>
<dbReference type="Gene3D" id="3.40.50.880">
    <property type="match status" value="1"/>
</dbReference>
<dbReference type="SUPFAM" id="SSF52317">
    <property type="entry name" value="Class I glutamine amidotransferase-like"/>
    <property type="match status" value="1"/>
</dbReference>
<dbReference type="InterPro" id="IPR052158">
    <property type="entry name" value="INH-QAR"/>
</dbReference>
<keyword evidence="3" id="KW-1185">Reference proteome</keyword>
<dbReference type="InterPro" id="IPR029062">
    <property type="entry name" value="Class_I_gatase-like"/>
</dbReference>
<sequence length="231" mass="24315">MTGQPLSIVEVVFPLMTQLDFTAPHQVFSRLKGVAVRVASATGGAISSHEGLTFAGTERLADIEACDVLFIPGGMGIAAVMNDAETMGQVRRLAGTARYLTSVCTGSLVLAAAGLLRGRRAACHWAWRDTLALFGAIPEAGRMVRDGDILTGGGVTAGLDFAFTVAAELVGQDAAEALLLMLEYAPEPPFPGGRPELARPEVRRRVEEIYATLLAPRHAEVAAFAAQAGFH</sequence>
<dbReference type="EMBL" id="JACIIZ010000006">
    <property type="protein sequence ID" value="MBB6252041.1"/>
    <property type="molecule type" value="Genomic_DNA"/>
</dbReference>
<evidence type="ECO:0000259" key="1">
    <source>
        <dbReference type="Pfam" id="PF01965"/>
    </source>
</evidence>